<keyword evidence="4 7" id="KW-1133">Transmembrane helix</keyword>
<comment type="caution">
    <text evidence="9">The sequence shown here is derived from an EMBL/GenBank/DDBJ whole genome shotgun (WGS) entry which is preliminary data.</text>
</comment>
<evidence type="ECO:0000256" key="6">
    <source>
        <dbReference type="SAM" id="MobiDB-lite"/>
    </source>
</evidence>
<evidence type="ECO:0000256" key="5">
    <source>
        <dbReference type="ARBA" id="ARBA00023136"/>
    </source>
</evidence>
<dbReference type="GO" id="GO:0006644">
    <property type="term" value="P:phospholipid metabolic process"/>
    <property type="evidence" value="ECO:0007669"/>
    <property type="project" value="InterPro"/>
</dbReference>
<feature type="transmembrane region" description="Helical" evidence="7">
    <location>
        <begin position="167"/>
        <end position="186"/>
    </location>
</feature>
<keyword evidence="3 7" id="KW-0812">Transmembrane</keyword>
<dbReference type="InParanoid" id="A0A2V0NP16"/>
<dbReference type="SUPFAM" id="SSF48317">
    <property type="entry name" value="Acid phosphatase/Vanadium-dependent haloperoxidase"/>
    <property type="match status" value="1"/>
</dbReference>
<feature type="region of interest" description="Disordered" evidence="6">
    <location>
        <begin position="262"/>
        <end position="295"/>
    </location>
</feature>
<dbReference type="Gene3D" id="1.20.144.10">
    <property type="entry name" value="Phosphatidic acid phosphatase type 2/haloperoxidase"/>
    <property type="match status" value="1"/>
</dbReference>
<keyword evidence="5 7" id="KW-0472">Membrane</keyword>
<dbReference type="InterPro" id="IPR043216">
    <property type="entry name" value="PAP-like"/>
</dbReference>
<feature type="transmembrane region" description="Helical" evidence="7">
    <location>
        <begin position="27"/>
        <end position="45"/>
    </location>
</feature>
<feature type="transmembrane region" description="Helical" evidence="7">
    <location>
        <begin position="224"/>
        <end position="243"/>
    </location>
</feature>
<accession>A0A2V0NP16</accession>
<dbReference type="EMBL" id="BDRX01000009">
    <property type="protein sequence ID" value="GBF89334.1"/>
    <property type="molecule type" value="Genomic_DNA"/>
</dbReference>
<dbReference type="GO" id="GO:0046839">
    <property type="term" value="P:phospholipid dephosphorylation"/>
    <property type="evidence" value="ECO:0007669"/>
    <property type="project" value="TreeGrafter"/>
</dbReference>
<gene>
    <name evidence="9" type="ORF">Rsub_02211</name>
</gene>
<evidence type="ECO:0000259" key="8">
    <source>
        <dbReference type="SMART" id="SM00014"/>
    </source>
</evidence>
<feature type="transmembrane region" description="Helical" evidence="7">
    <location>
        <begin position="192"/>
        <end position="212"/>
    </location>
</feature>
<feature type="compositionally biased region" description="Gly residues" evidence="6">
    <location>
        <begin position="273"/>
        <end position="284"/>
    </location>
</feature>
<evidence type="ECO:0000313" key="9">
    <source>
        <dbReference type="EMBL" id="GBF89334.1"/>
    </source>
</evidence>
<comment type="subcellular location">
    <subcellularLocation>
        <location evidence="1">Membrane</location>
        <topology evidence="1">Multi-pass membrane protein</topology>
    </subcellularLocation>
</comment>
<protein>
    <recommendedName>
        <fullName evidence="8">Phosphatidic acid phosphatase type 2/haloperoxidase domain-containing protein</fullName>
    </recommendedName>
</protein>
<sequence length="295" mass="32013">MDEGTGRTRARARQWREVAVRHFVRDGYLYDWLLAIALIVVNFTIPGPVIKPLRRAYVPGDPSLSYPSVHVPLTENQKFWIEFATPAVVGAAAQFLRFGVAAGDRALDWHHLMLSTLEAFAVESSFKKWMNLVGRLRPDWFARLATHDPSTIDEGRYSYPSGHAAEFFAVFTVLTLWLCSRTRLFVSPRPGHFAVAVLCLLPLGLAAFITMSRLAGYKHDFSDVNCGMAIGLLSGAFAFALNYPSPLDAACGAPRRRGEAAAAAATGGKRRGGVGAGEPEGLPGGVEAPLLEGEA</sequence>
<dbReference type="PANTHER" id="PTHR10165">
    <property type="entry name" value="LIPID PHOSPHATE PHOSPHATASE"/>
    <property type="match status" value="1"/>
</dbReference>
<dbReference type="Pfam" id="PF01569">
    <property type="entry name" value="PAP2"/>
    <property type="match status" value="1"/>
</dbReference>
<dbReference type="SMART" id="SM00014">
    <property type="entry name" value="acidPPc"/>
    <property type="match status" value="1"/>
</dbReference>
<organism evidence="9 10">
    <name type="scientific">Raphidocelis subcapitata</name>
    <dbReference type="NCBI Taxonomy" id="307507"/>
    <lineage>
        <taxon>Eukaryota</taxon>
        <taxon>Viridiplantae</taxon>
        <taxon>Chlorophyta</taxon>
        <taxon>core chlorophytes</taxon>
        <taxon>Chlorophyceae</taxon>
        <taxon>CS clade</taxon>
        <taxon>Sphaeropleales</taxon>
        <taxon>Selenastraceae</taxon>
        <taxon>Raphidocelis</taxon>
    </lineage>
</organism>
<dbReference type="InterPro" id="IPR036938">
    <property type="entry name" value="PAP2/HPO_sf"/>
</dbReference>
<evidence type="ECO:0000256" key="2">
    <source>
        <dbReference type="ARBA" id="ARBA00008816"/>
    </source>
</evidence>
<feature type="domain" description="Phosphatidic acid phosphatase type 2/haloperoxidase" evidence="8">
    <location>
        <begin position="112"/>
        <end position="239"/>
    </location>
</feature>
<dbReference type="PANTHER" id="PTHR10165:SF35">
    <property type="entry name" value="RE23632P"/>
    <property type="match status" value="1"/>
</dbReference>
<dbReference type="GO" id="GO:0016020">
    <property type="term" value="C:membrane"/>
    <property type="evidence" value="ECO:0007669"/>
    <property type="project" value="UniProtKB-SubCell"/>
</dbReference>
<dbReference type="Proteomes" id="UP000247498">
    <property type="component" value="Unassembled WGS sequence"/>
</dbReference>
<dbReference type="GO" id="GO:0008195">
    <property type="term" value="F:phosphatidate phosphatase activity"/>
    <property type="evidence" value="ECO:0007669"/>
    <property type="project" value="TreeGrafter"/>
</dbReference>
<dbReference type="AlphaFoldDB" id="A0A2V0NP16"/>
<comment type="similarity">
    <text evidence="2">Belongs to the PA-phosphatase related phosphoesterase family.</text>
</comment>
<reference evidence="9 10" key="1">
    <citation type="journal article" date="2018" name="Sci. Rep.">
        <title>Raphidocelis subcapitata (=Pseudokirchneriella subcapitata) provides an insight into genome evolution and environmental adaptations in the Sphaeropleales.</title>
        <authorList>
            <person name="Suzuki S."/>
            <person name="Yamaguchi H."/>
            <person name="Nakajima N."/>
            <person name="Kawachi M."/>
        </authorList>
    </citation>
    <scope>NUCLEOTIDE SEQUENCE [LARGE SCALE GENOMIC DNA]</scope>
    <source>
        <strain evidence="9 10">NIES-35</strain>
    </source>
</reference>
<dbReference type="STRING" id="307507.A0A2V0NP16"/>
<evidence type="ECO:0000256" key="1">
    <source>
        <dbReference type="ARBA" id="ARBA00004141"/>
    </source>
</evidence>
<proteinExistence type="inferred from homology"/>
<evidence type="ECO:0000256" key="4">
    <source>
        <dbReference type="ARBA" id="ARBA00022989"/>
    </source>
</evidence>
<evidence type="ECO:0000313" key="10">
    <source>
        <dbReference type="Proteomes" id="UP000247498"/>
    </source>
</evidence>
<dbReference type="InterPro" id="IPR000326">
    <property type="entry name" value="PAP2/HPO"/>
</dbReference>
<name>A0A2V0NP16_9CHLO</name>
<evidence type="ECO:0000256" key="3">
    <source>
        <dbReference type="ARBA" id="ARBA00022692"/>
    </source>
</evidence>
<evidence type="ECO:0000256" key="7">
    <source>
        <dbReference type="SAM" id="Phobius"/>
    </source>
</evidence>
<keyword evidence="10" id="KW-1185">Reference proteome</keyword>
<dbReference type="OrthoDB" id="10030083at2759"/>